<sequence length="110" mass="12495">MSKYHCKCGGLILPDFEAYKVGDEVNFMIQKREGVYQGKIAVSQKAHNGTITEIKGDDITVKTRVRTYVLYRYAITPKEAPGPIEYLRIGQCRCELDKQSKRGKEHAVQS</sequence>
<dbReference type="EMBL" id="NGIR01000020">
    <property type="protein sequence ID" value="OTU28879.1"/>
    <property type="molecule type" value="Genomic_DNA"/>
</dbReference>
<gene>
    <name evidence="1" type="ORF">CAT59_06660</name>
</gene>
<dbReference type="RefSeq" id="WP_086375859.1">
    <property type="nucleotide sequence ID" value="NZ_NGIR01000020.1"/>
</dbReference>
<proteinExistence type="predicted"/>
<evidence type="ECO:0000313" key="1">
    <source>
        <dbReference type="EMBL" id="OTU28879.1"/>
    </source>
</evidence>
<name>A0A242U6W1_ACIPI</name>
<accession>A0A242U6W1</accession>
<protein>
    <submittedName>
        <fullName evidence="1">Uncharacterized protein</fullName>
    </submittedName>
</protein>
<dbReference type="Proteomes" id="UP000195162">
    <property type="component" value="Unassembled WGS sequence"/>
</dbReference>
<dbReference type="AlphaFoldDB" id="A0A242U6W1"/>
<comment type="caution">
    <text evidence="1">The sequence shown here is derived from an EMBL/GenBank/DDBJ whole genome shotgun (WGS) entry which is preliminary data.</text>
</comment>
<reference evidence="1 2" key="1">
    <citation type="submission" date="2017-05" db="EMBL/GenBank/DDBJ databases">
        <authorList>
            <person name="Song R."/>
            <person name="Chenine A.L."/>
            <person name="Ruprecht R.M."/>
        </authorList>
    </citation>
    <scope>NUCLEOTIDE SEQUENCE [LARGE SCALE GENOMIC DNA]</scope>
    <source>
        <strain evidence="1 2">ARLG1955</strain>
    </source>
</reference>
<organism evidence="1 2">
    <name type="scientific">Acinetobacter pittii</name>
    <name type="common">Acinetobacter genomosp. 3</name>
    <dbReference type="NCBI Taxonomy" id="48296"/>
    <lineage>
        <taxon>Bacteria</taxon>
        <taxon>Pseudomonadati</taxon>
        <taxon>Pseudomonadota</taxon>
        <taxon>Gammaproteobacteria</taxon>
        <taxon>Moraxellales</taxon>
        <taxon>Moraxellaceae</taxon>
        <taxon>Acinetobacter</taxon>
        <taxon>Acinetobacter calcoaceticus/baumannii complex</taxon>
    </lineage>
</organism>
<evidence type="ECO:0000313" key="2">
    <source>
        <dbReference type="Proteomes" id="UP000195162"/>
    </source>
</evidence>